<dbReference type="Proteomes" id="UP000677054">
    <property type="component" value="Unassembled WGS sequence"/>
</dbReference>
<dbReference type="Gene3D" id="2.170.140.10">
    <property type="entry name" value="Chitin binding domain"/>
    <property type="match status" value="1"/>
</dbReference>
<reference evidence="3" key="1">
    <citation type="submission" date="2020-11" db="EMBL/GenBank/DDBJ databases">
        <authorList>
            <person name="Tran Van P."/>
        </authorList>
    </citation>
    <scope>NUCLEOTIDE SEQUENCE</scope>
</reference>
<evidence type="ECO:0000259" key="2">
    <source>
        <dbReference type="PROSITE" id="PS50940"/>
    </source>
</evidence>
<dbReference type="AlphaFoldDB" id="A0A7R8WZL2"/>
<dbReference type="PROSITE" id="PS50940">
    <property type="entry name" value="CHIT_BIND_II"/>
    <property type="match status" value="1"/>
</dbReference>
<dbReference type="EMBL" id="LR899592">
    <property type="protein sequence ID" value="CAD7240928.1"/>
    <property type="molecule type" value="Genomic_DNA"/>
</dbReference>
<name>A0A7R8WZL2_9CRUS</name>
<sequence>MRDQFVGNGCLAWFASSVVETGEVRREEKEIHGCPRSQEGSMEGCMIGEPPQRPTRRRRTRNAPSFTDDKINWPHGAIMVTAGLPFQCPSSGVFPFEADCIHFYGCDSQRRVGLFRCPKKHYFDEKLQDCVHQHQRSSCDKDPDKLALVYLEFTPYQVMNAVRMEPRNLLTA</sequence>
<dbReference type="SUPFAM" id="SSF57625">
    <property type="entry name" value="Invertebrate chitin-binding proteins"/>
    <property type="match status" value="1"/>
</dbReference>
<evidence type="ECO:0000256" key="1">
    <source>
        <dbReference type="SAM" id="MobiDB-lite"/>
    </source>
</evidence>
<evidence type="ECO:0000313" key="4">
    <source>
        <dbReference type="Proteomes" id="UP000677054"/>
    </source>
</evidence>
<keyword evidence="4" id="KW-1185">Reference proteome</keyword>
<feature type="region of interest" description="Disordered" evidence="1">
    <location>
        <begin position="31"/>
        <end position="66"/>
    </location>
</feature>
<proteinExistence type="predicted"/>
<dbReference type="Pfam" id="PF01607">
    <property type="entry name" value="CBM_14"/>
    <property type="match status" value="1"/>
</dbReference>
<dbReference type="EMBL" id="CAJPEV010000075">
    <property type="protein sequence ID" value="CAG0880147.1"/>
    <property type="molecule type" value="Genomic_DNA"/>
</dbReference>
<dbReference type="InterPro" id="IPR002557">
    <property type="entry name" value="Chitin-bd_dom"/>
</dbReference>
<evidence type="ECO:0000313" key="3">
    <source>
        <dbReference type="EMBL" id="CAD7240928.1"/>
    </source>
</evidence>
<gene>
    <name evidence="3" type="ORF">DSTB1V02_LOCUS930</name>
</gene>
<organism evidence="3">
    <name type="scientific">Darwinula stevensoni</name>
    <dbReference type="NCBI Taxonomy" id="69355"/>
    <lineage>
        <taxon>Eukaryota</taxon>
        <taxon>Metazoa</taxon>
        <taxon>Ecdysozoa</taxon>
        <taxon>Arthropoda</taxon>
        <taxon>Crustacea</taxon>
        <taxon>Oligostraca</taxon>
        <taxon>Ostracoda</taxon>
        <taxon>Podocopa</taxon>
        <taxon>Podocopida</taxon>
        <taxon>Darwinulocopina</taxon>
        <taxon>Darwinuloidea</taxon>
        <taxon>Darwinulidae</taxon>
        <taxon>Darwinula</taxon>
    </lineage>
</organism>
<feature type="domain" description="Chitin-binding type-2" evidence="2">
    <location>
        <begin position="85"/>
        <end position="141"/>
    </location>
</feature>
<dbReference type="GO" id="GO:0008061">
    <property type="term" value="F:chitin binding"/>
    <property type="evidence" value="ECO:0007669"/>
    <property type="project" value="InterPro"/>
</dbReference>
<dbReference type="GO" id="GO:0005576">
    <property type="term" value="C:extracellular region"/>
    <property type="evidence" value="ECO:0007669"/>
    <property type="project" value="InterPro"/>
</dbReference>
<protein>
    <recommendedName>
        <fullName evidence="2">Chitin-binding type-2 domain-containing protein</fullName>
    </recommendedName>
</protein>
<accession>A0A7R8WZL2</accession>
<dbReference type="SMART" id="SM00494">
    <property type="entry name" value="ChtBD2"/>
    <property type="match status" value="1"/>
</dbReference>
<dbReference type="InterPro" id="IPR036508">
    <property type="entry name" value="Chitin-bd_dom_sf"/>
</dbReference>